<comment type="caution">
    <text evidence="2">The sequence shown here is derived from an EMBL/GenBank/DDBJ whole genome shotgun (WGS) entry which is preliminary data.</text>
</comment>
<keyword evidence="3" id="KW-1185">Reference proteome</keyword>
<evidence type="ECO:0000313" key="2">
    <source>
        <dbReference type="EMBL" id="GKV30802.1"/>
    </source>
</evidence>
<organism evidence="2 3">
    <name type="scientific">Rubroshorea leprosula</name>
    <dbReference type="NCBI Taxonomy" id="152421"/>
    <lineage>
        <taxon>Eukaryota</taxon>
        <taxon>Viridiplantae</taxon>
        <taxon>Streptophyta</taxon>
        <taxon>Embryophyta</taxon>
        <taxon>Tracheophyta</taxon>
        <taxon>Spermatophyta</taxon>
        <taxon>Magnoliopsida</taxon>
        <taxon>eudicotyledons</taxon>
        <taxon>Gunneridae</taxon>
        <taxon>Pentapetalae</taxon>
        <taxon>rosids</taxon>
        <taxon>malvids</taxon>
        <taxon>Malvales</taxon>
        <taxon>Dipterocarpaceae</taxon>
        <taxon>Rubroshorea</taxon>
    </lineage>
</organism>
<evidence type="ECO:0000256" key="1">
    <source>
        <dbReference type="SAM" id="MobiDB-lite"/>
    </source>
</evidence>
<sequence>MAKFSKFLVKKLAVQGEMKGNEGQRGATRSKATTFSG</sequence>
<evidence type="ECO:0000313" key="3">
    <source>
        <dbReference type="Proteomes" id="UP001054252"/>
    </source>
</evidence>
<reference evidence="2 3" key="1">
    <citation type="journal article" date="2021" name="Commun. Biol.">
        <title>The genome of Shorea leprosula (Dipterocarpaceae) highlights the ecological relevance of drought in aseasonal tropical rainforests.</title>
        <authorList>
            <person name="Ng K.K.S."/>
            <person name="Kobayashi M.J."/>
            <person name="Fawcett J.A."/>
            <person name="Hatakeyama M."/>
            <person name="Paape T."/>
            <person name="Ng C.H."/>
            <person name="Ang C.C."/>
            <person name="Tnah L.H."/>
            <person name="Lee C.T."/>
            <person name="Nishiyama T."/>
            <person name="Sese J."/>
            <person name="O'Brien M.J."/>
            <person name="Copetti D."/>
            <person name="Mohd Noor M.I."/>
            <person name="Ong R.C."/>
            <person name="Putra M."/>
            <person name="Sireger I.Z."/>
            <person name="Indrioko S."/>
            <person name="Kosugi Y."/>
            <person name="Izuno A."/>
            <person name="Isagi Y."/>
            <person name="Lee S.L."/>
            <person name="Shimizu K.K."/>
        </authorList>
    </citation>
    <scope>NUCLEOTIDE SEQUENCE [LARGE SCALE GENOMIC DNA]</scope>
    <source>
        <strain evidence="2">214</strain>
    </source>
</reference>
<dbReference type="AlphaFoldDB" id="A0AAV5L149"/>
<dbReference type="EMBL" id="BPVZ01000088">
    <property type="protein sequence ID" value="GKV30802.1"/>
    <property type="molecule type" value="Genomic_DNA"/>
</dbReference>
<feature type="region of interest" description="Disordered" evidence="1">
    <location>
        <begin position="18"/>
        <end position="37"/>
    </location>
</feature>
<gene>
    <name evidence="2" type="ORF">SLEP1_g39578</name>
</gene>
<protein>
    <submittedName>
        <fullName evidence="2">Uncharacterized protein</fullName>
    </submittedName>
</protein>
<dbReference type="Proteomes" id="UP001054252">
    <property type="component" value="Unassembled WGS sequence"/>
</dbReference>
<proteinExistence type="predicted"/>
<accession>A0AAV5L149</accession>
<name>A0AAV5L149_9ROSI</name>